<comment type="caution">
    <text evidence="2">The sequence shown here is derived from an EMBL/GenBank/DDBJ whole genome shotgun (WGS) entry which is preliminary data.</text>
</comment>
<accession>A0A100W724</accession>
<feature type="transmembrane region" description="Helical" evidence="1">
    <location>
        <begin position="109"/>
        <end position="130"/>
    </location>
</feature>
<organism evidence="2 3">
    <name type="scientific">Mycolicibacterium brisbanense</name>
    <dbReference type="NCBI Taxonomy" id="146020"/>
    <lineage>
        <taxon>Bacteria</taxon>
        <taxon>Bacillati</taxon>
        <taxon>Actinomycetota</taxon>
        <taxon>Actinomycetes</taxon>
        <taxon>Mycobacteriales</taxon>
        <taxon>Mycobacteriaceae</taxon>
        <taxon>Mycolicibacterium</taxon>
    </lineage>
</organism>
<protein>
    <recommendedName>
        <fullName evidence="4">Transmembrane protein</fullName>
    </recommendedName>
</protein>
<proteinExistence type="predicted"/>
<evidence type="ECO:0008006" key="4">
    <source>
        <dbReference type="Google" id="ProtNLM"/>
    </source>
</evidence>
<feature type="transmembrane region" description="Helical" evidence="1">
    <location>
        <begin position="163"/>
        <end position="185"/>
    </location>
</feature>
<keyword evidence="3" id="KW-1185">Reference proteome</keyword>
<keyword evidence="1" id="KW-0472">Membrane</keyword>
<dbReference type="Proteomes" id="UP000069620">
    <property type="component" value="Unassembled WGS sequence"/>
</dbReference>
<sequence>MAAVTTQHATPDGRRPWARRLSFVAVSAFGSLSLMAGVLIVTGAVIGLRSTEVMCDGTPMTSADGCAWTQYAKTHTELFLRDGVHTSVAGAEVRDRNEMHSEAIHSGHVGIVVGIIAIAIGAALIAMLVVRRAGARRRRVPIEAPIPDTTTPMEVRFAWNRELIITMAANVLIGGLFVVGATAVFVSGYLWGLGLLLGPVGVVVLWFVLMLARRVIRHDMVAAIDADGVTFPVIKDPSLRRWEWTDVTQVRSVDIPLAHTKINALRFVLADTLRATRLRNSLPAHYNWPIDPEKRFHELTTVRFAVGVRPKRPDVLAYLQRVAPHLL</sequence>
<feature type="transmembrane region" description="Helical" evidence="1">
    <location>
        <begin position="21"/>
        <end position="46"/>
    </location>
</feature>
<reference evidence="3" key="1">
    <citation type="journal article" date="2016" name="Genome Announc.">
        <title>Draft Genome Sequences of Five Rapidly Growing Mycobacterium Species, M. thermoresistibile, M. fortuitum subsp. acetamidolyticum, M. canariasense, M. brisbanense, and M. novocastrense.</title>
        <authorList>
            <person name="Katahira K."/>
            <person name="Ogura Y."/>
            <person name="Gotoh Y."/>
            <person name="Hayashi T."/>
        </authorList>
    </citation>
    <scope>NUCLEOTIDE SEQUENCE [LARGE SCALE GENOMIC DNA]</scope>
    <source>
        <strain evidence="3">JCM15654</strain>
    </source>
</reference>
<keyword evidence="1" id="KW-1133">Transmembrane helix</keyword>
<evidence type="ECO:0000256" key="1">
    <source>
        <dbReference type="SAM" id="Phobius"/>
    </source>
</evidence>
<keyword evidence="1" id="KW-0812">Transmembrane</keyword>
<feature type="transmembrane region" description="Helical" evidence="1">
    <location>
        <begin position="191"/>
        <end position="212"/>
    </location>
</feature>
<dbReference type="EMBL" id="BCSX01000064">
    <property type="protein sequence ID" value="GAS92876.1"/>
    <property type="molecule type" value="Genomic_DNA"/>
</dbReference>
<evidence type="ECO:0000313" key="2">
    <source>
        <dbReference type="EMBL" id="GAS92876.1"/>
    </source>
</evidence>
<name>A0A100W724_9MYCO</name>
<reference evidence="3" key="2">
    <citation type="submission" date="2016-02" db="EMBL/GenBank/DDBJ databases">
        <title>Draft genome sequence of five rapidly growing Mycobacterium species.</title>
        <authorList>
            <person name="Katahira K."/>
            <person name="Gotou Y."/>
            <person name="Iida K."/>
            <person name="Ogura Y."/>
            <person name="Hayashi T."/>
        </authorList>
    </citation>
    <scope>NUCLEOTIDE SEQUENCE [LARGE SCALE GENOMIC DNA]</scope>
    <source>
        <strain evidence="3">JCM15654</strain>
    </source>
</reference>
<evidence type="ECO:0000313" key="3">
    <source>
        <dbReference type="Proteomes" id="UP000069620"/>
    </source>
</evidence>
<gene>
    <name evidence="2" type="ORF">RMCB_6972</name>
</gene>
<dbReference type="AlphaFoldDB" id="A0A100W724"/>